<dbReference type="PANTHER" id="PTHR24189:SF50">
    <property type="entry name" value="ANKYRIN REPEAT AND SOCS BOX PROTEIN 2"/>
    <property type="match status" value="1"/>
</dbReference>
<dbReference type="EMBL" id="MCOG01000056">
    <property type="protein sequence ID" value="ORY63612.1"/>
    <property type="molecule type" value="Genomic_DNA"/>
</dbReference>
<comment type="caution">
    <text evidence="4">The sequence shown here is derived from an EMBL/GenBank/DDBJ whole genome shotgun (WGS) entry which is preliminary data.</text>
</comment>
<feature type="repeat" description="ANK" evidence="3">
    <location>
        <begin position="507"/>
        <end position="543"/>
    </location>
</feature>
<dbReference type="SMART" id="SM00248">
    <property type="entry name" value="ANK"/>
    <property type="match status" value="12"/>
</dbReference>
<evidence type="ECO:0000256" key="3">
    <source>
        <dbReference type="PROSITE-ProRule" id="PRU00023"/>
    </source>
</evidence>
<keyword evidence="2 3" id="KW-0040">ANK repeat</keyword>
<protein>
    <submittedName>
        <fullName evidence="4">Ankyrin</fullName>
    </submittedName>
</protein>
<evidence type="ECO:0000256" key="2">
    <source>
        <dbReference type="ARBA" id="ARBA00023043"/>
    </source>
</evidence>
<feature type="repeat" description="ANK" evidence="3">
    <location>
        <begin position="435"/>
        <end position="469"/>
    </location>
</feature>
<dbReference type="Gene3D" id="1.25.40.20">
    <property type="entry name" value="Ankyrin repeat-containing domain"/>
    <property type="match status" value="4"/>
</dbReference>
<feature type="repeat" description="ANK" evidence="3">
    <location>
        <begin position="181"/>
        <end position="213"/>
    </location>
</feature>
<dbReference type="OrthoDB" id="341259at2759"/>
<dbReference type="PANTHER" id="PTHR24189">
    <property type="entry name" value="MYOTROPHIN"/>
    <property type="match status" value="1"/>
</dbReference>
<dbReference type="Proteomes" id="UP000193920">
    <property type="component" value="Unassembled WGS sequence"/>
</dbReference>
<dbReference type="STRING" id="1754190.A0A1Y2DWE1"/>
<reference evidence="4 5" key="1">
    <citation type="submission" date="2016-08" db="EMBL/GenBank/DDBJ databases">
        <title>A Parts List for Fungal Cellulosomes Revealed by Comparative Genomics.</title>
        <authorList>
            <consortium name="DOE Joint Genome Institute"/>
            <person name="Haitjema C.H."/>
            <person name="Gilmore S.P."/>
            <person name="Henske J.K."/>
            <person name="Solomon K.V."/>
            <person name="De Groot R."/>
            <person name="Kuo A."/>
            <person name="Mondo S.J."/>
            <person name="Salamov A.A."/>
            <person name="Labutti K."/>
            <person name="Zhao Z."/>
            <person name="Chiniquy J."/>
            <person name="Barry K."/>
            <person name="Brewer H.M."/>
            <person name="Purvine S.O."/>
            <person name="Wright A.T."/>
            <person name="Boxma B."/>
            <person name="Van Alen T."/>
            <person name="Hackstein J.H."/>
            <person name="Baker S.E."/>
            <person name="Grigoriev I.V."/>
            <person name="O'Malley M.A."/>
        </authorList>
    </citation>
    <scope>NUCLEOTIDE SEQUENCE [LARGE SCALE GENOMIC DNA]</scope>
    <source>
        <strain evidence="4 5">G1</strain>
    </source>
</reference>
<feature type="repeat" description="ANK" evidence="3">
    <location>
        <begin position="567"/>
        <end position="600"/>
    </location>
</feature>
<dbReference type="InterPro" id="IPR002110">
    <property type="entry name" value="Ankyrin_rpt"/>
</dbReference>
<dbReference type="PROSITE" id="PS50297">
    <property type="entry name" value="ANK_REP_REGION"/>
    <property type="match status" value="4"/>
</dbReference>
<evidence type="ECO:0000256" key="1">
    <source>
        <dbReference type="ARBA" id="ARBA00022737"/>
    </source>
</evidence>
<evidence type="ECO:0000313" key="5">
    <source>
        <dbReference type="Proteomes" id="UP000193920"/>
    </source>
</evidence>
<dbReference type="PROSITE" id="PS50088">
    <property type="entry name" value="ANK_REPEAT"/>
    <property type="match status" value="6"/>
</dbReference>
<dbReference type="InterPro" id="IPR036770">
    <property type="entry name" value="Ankyrin_rpt-contain_sf"/>
</dbReference>
<proteinExistence type="predicted"/>
<dbReference type="Pfam" id="PF00023">
    <property type="entry name" value="Ank"/>
    <property type="match status" value="1"/>
</dbReference>
<keyword evidence="5" id="KW-1185">Reference proteome</keyword>
<sequence length="632" mass="72449">MNKQIIDSIINKDNVKLRELIYSQNGKINLQESFYEASVNVKNLNAIKILCKKDNREKKLIDYLHKRHSLTPKLLRYLLKCGYKLEPYLFNDYTYAKKYDYFKEIVDYYIFNNELILKLILFHKNKTKLSKKELKEVINYKLRELNINGFRYLITACQSEDELLVRYLVTLGAKIDNETNINTSPLTIACQKGNISMVKCLIDYGADVNKVYGDSQTPLINAMIARGIRNIKDKNLIGYLIDVGADILKENSQHENALTYSCKYEDISVTNYLLNRLDKIIGTKVKFRDSALLAACQSVFNNNEALIKQLVRQGANVNKVNKDGDTTLMLVIRSSYARLYSKDKNMKENVIRYLIDQGVEVNKENRKKETALIIACQNNDKKLVNYLIHHGANVDLNNNKILSIALEFEPIINCLIDNQAKIPVNQEILFIAYRHGFTPLSLLCLNYKNRHGMINYLVDHGADINYENKDGRTPLLWSLKNYYGDNINKKIDALLECGVDINKKNKFGDTLLHRVCKFKKMEERELVIEHLIEKGANINQLNQYGGTPLMVACKARAFEAMNTTNQNGDTPLIFACKNGRNESIIRCLIESGAKINEKNHRGINALMAARRCSNRNDSIIAYLIEKGCSESG</sequence>
<accession>A0A1Y2DWE1</accession>
<name>A0A1Y2DWE1_9FUNG</name>
<dbReference type="Pfam" id="PF12796">
    <property type="entry name" value="Ank_2"/>
    <property type="match status" value="4"/>
</dbReference>
<feature type="repeat" description="ANK" evidence="3">
    <location>
        <begin position="470"/>
        <end position="506"/>
    </location>
</feature>
<evidence type="ECO:0000313" key="4">
    <source>
        <dbReference type="EMBL" id="ORY63612.1"/>
    </source>
</evidence>
<dbReference type="InterPro" id="IPR050745">
    <property type="entry name" value="Multifunctional_regulatory"/>
</dbReference>
<gene>
    <name evidence="4" type="ORF">LY90DRAFT_668269</name>
</gene>
<dbReference type="AlphaFoldDB" id="A0A1Y2DWE1"/>
<organism evidence="4 5">
    <name type="scientific">Neocallimastix californiae</name>
    <dbReference type="NCBI Taxonomy" id="1754190"/>
    <lineage>
        <taxon>Eukaryota</taxon>
        <taxon>Fungi</taxon>
        <taxon>Fungi incertae sedis</taxon>
        <taxon>Chytridiomycota</taxon>
        <taxon>Chytridiomycota incertae sedis</taxon>
        <taxon>Neocallimastigomycetes</taxon>
        <taxon>Neocallimastigales</taxon>
        <taxon>Neocallimastigaceae</taxon>
        <taxon>Neocallimastix</taxon>
    </lineage>
</organism>
<dbReference type="SUPFAM" id="SSF48403">
    <property type="entry name" value="Ankyrin repeat"/>
    <property type="match status" value="2"/>
</dbReference>
<feature type="repeat" description="ANK" evidence="3">
    <location>
        <begin position="367"/>
        <end position="399"/>
    </location>
</feature>
<keyword evidence="1" id="KW-0677">Repeat</keyword>